<evidence type="ECO:0000256" key="1">
    <source>
        <dbReference type="ARBA" id="ARBA00022491"/>
    </source>
</evidence>
<evidence type="ECO:0000259" key="6">
    <source>
        <dbReference type="PROSITE" id="PS50977"/>
    </source>
</evidence>
<dbReference type="Pfam" id="PF13977">
    <property type="entry name" value="TetR_C_6"/>
    <property type="match status" value="1"/>
</dbReference>
<dbReference type="PROSITE" id="PS50977">
    <property type="entry name" value="HTH_TETR_2"/>
    <property type="match status" value="1"/>
</dbReference>
<dbReference type="Gene3D" id="1.10.357.10">
    <property type="entry name" value="Tetracycline Repressor, domain 2"/>
    <property type="match status" value="1"/>
</dbReference>
<keyword evidence="1" id="KW-0678">Repressor</keyword>
<comment type="caution">
    <text evidence="7">The sequence shown here is derived from an EMBL/GenBank/DDBJ whole genome shotgun (WGS) entry which is preliminary data.</text>
</comment>
<dbReference type="SUPFAM" id="SSF46689">
    <property type="entry name" value="Homeodomain-like"/>
    <property type="match status" value="1"/>
</dbReference>
<gene>
    <name evidence="7" type="ORF">HNR67_005366</name>
</gene>
<dbReference type="EMBL" id="JACHMH010000001">
    <property type="protein sequence ID" value="MBB4679248.1"/>
    <property type="molecule type" value="Genomic_DNA"/>
</dbReference>
<keyword evidence="4" id="KW-0804">Transcription</keyword>
<evidence type="ECO:0000256" key="3">
    <source>
        <dbReference type="ARBA" id="ARBA00023125"/>
    </source>
</evidence>
<keyword evidence="2" id="KW-0805">Transcription regulation</keyword>
<dbReference type="InterPro" id="IPR039538">
    <property type="entry name" value="BetI_C"/>
</dbReference>
<dbReference type="SUPFAM" id="SSF48498">
    <property type="entry name" value="Tetracyclin repressor-like, C-terminal domain"/>
    <property type="match status" value="1"/>
</dbReference>
<dbReference type="GO" id="GO:0003700">
    <property type="term" value="F:DNA-binding transcription factor activity"/>
    <property type="evidence" value="ECO:0007669"/>
    <property type="project" value="TreeGrafter"/>
</dbReference>
<evidence type="ECO:0000313" key="8">
    <source>
        <dbReference type="Proteomes" id="UP000533598"/>
    </source>
</evidence>
<dbReference type="InterPro" id="IPR001647">
    <property type="entry name" value="HTH_TetR"/>
</dbReference>
<evidence type="ECO:0000256" key="2">
    <source>
        <dbReference type="ARBA" id="ARBA00023015"/>
    </source>
</evidence>
<keyword evidence="3 5" id="KW-0238">DNA-binding</keyword>
<evidence type="ECO:0000256" key="5">
    <source>
        <dbReference type="PROSITE-ProRule" id="PRU00335"/>
    </source>
</evidence>
<feature type="DNA-binding region" description="H-T-H motif" evidence="5">
    <location>
        <begin position="31"/>
        <end position="50"/>
    </location>
</feature>
<dbReference type="Pfam" id="PF00440">
    <property type="entry name" value="TetR_N"/>
    <property type="match status" value="1"/>
</dbReference>
<proteinExistence type="predicted"/>
<name>A0A7W7CGA5_9PSEU</name>
<dbReference type="InterPro" id="IPR050109">
    <property type="entry name" value="HTH-type_TetR-like_transc_reg"/>
</dbReference>
<evidence type="ECO:0000256" key="4">
    <source>
        <dbReference type="ARBA" id="ARBA00023163"/>
    </source>
</evidence>
<dbReference type="PANTHER" id="PTHR30055">
    <property type="entry name" value="HTH-TYPE TRANSCRIPTIONAL REGULATOR RUTR"/>
    <property type="match status" value="1"/>
</dbReference>
<protein>
    <submittedName>
        <fullName evidence="7">AcrR family transcriptional regulator</fullName>
    </submittedName>
</protein>
<dbReference type="InterPro" id="IPR009057">
    <property type="entry name" value="Homeodomain-like_sf"/>
</dbReference>
<dbReference type="Proteomes" id="UP000533598">
    <property type="component" value="Unassembled WGS sequence"/>
</dbReference>
<sequence length="203" mass="22340">MPKRVDHEQRRTEIAEALLRIAGTRGLHAASMREVAAEAGVSLRLVQYYFHTKEELLLDGMARLVDKLNDRMLERIRAAGLPPTPRGILYAALTGLLPTDEDSHRVQLTFVAFQTLMITDPAFANRNFGTTPDKMERYLADQISQAQQAGEIAPDRDPALLATALMALTGGLVSSVIAGQRDAEAAEAVLRDHLDHLFTPDRG</sequence>
<evidence type="ECO:0000313" key="7">
    <source>
        <dbReference type="EMBL" id="MBB4679248.1"/>
    </source>
</evidence>
<accession>A0A7W7CGA5</accession>
<dbReference type="InterPro" id="IPR036271">
    <property type="entry name" value="Tet_transcr_reg_TetR-rel_C_sf"/>
</dbReference>
<feature type="domain" description="HTH tetR-type" evidence="6">
    <location>
        <begin position="8"/>
        <end position="68"/>
    </location>
</feature>
<dbReference type="GO" id="GO:0000976">
    <property type="term" value="F:transcription cis-regulatory region binding"/>
    <property type="evidence" value="ECO:0007669"/>
    <property type="project" value="TreeGrafter"/>
</dbReference>
<dbReference type="PANTHER" id="PTHR30055:SF234">
    <property type="entry name" value="HTH-TYPE TRANSCRIPTIONAL REGULATOR BETI"/>
    <property type="match status" value="1"/>
</dbReference>
<organism evidence="7 8">
    <name type="scientific">Crossiella cryophila</name>
    <dbReference type="NCBI Taxonomy" id="43355"/>
    <lineage>
        <taxon>Bacteria</taxon>
        <taxon>Bacillati</taxon>
        <taxon>Actinomycetota</taxon>
        <taxon>Actinomycetes</taxon>
        <taxon>Pseudonocardiales</taxon>
        <taxon>Pseudonocardiaceae</taxon>
        <taxon>Crossiella</taxon>
    </lineage>
</organism>
<dbReference type="RefSeq" id="WP_185005015.1">
    <property type="nucleotide sequence ID" value="NZ_BAAAUI010000025.1"/>
</dbReference>
<reference evidence="7 8" key="1">
    <citation type="submission" date="2020-08" db="EMBL/GenBank/DDBJ databases">
        <title>Sequencing the genomes of 1000 actinobacteria strains.</title>
        <authorList>
            <person name="Klenk H.-P."/>
        </authorList>
    </citation>
    <scope>NUCLEOTIDE SEQUENCE [LARGE SCALE GENOMIC DNA]</scope>
    <source>
        <strain evidence="7 8">DSM 44230</strain>
    </source>
</reference>
<dbReference type="AlphaFoldDB" id="A0A7W7CGA5"/>
<keyword evidence="8" id="KW-1185">Reference proteome</keyword>